<accession>A0A8H7N1U8</accession>
<dbReference type="Pfam" id="PF05721">
    <property type="entry name" value="PhyH"/>
    <property type="match status" value="1"/>
</dbReference>
<protein>
    <submittedName>
        <fullName evidence="2">Uncharacterized protein</fullName>
    </submittedName>
</protein>
<proteinExistence type="predicted"/>
<evidence type="ECO:0000256" key="1">
    <source>
        <dbReference type="SAM" id="MobiDB-lite"/>
    </source>
</evidence>
<reference evidence="2" key="1">
    <citation type="submission" date="2020-10" db="EMBL/GenBank/DDBJ databases">
        <title>High-Quality Genome Resource of Clonostachys rosea strain S41 by Oxford Nanopore Long-Read Sequencing.</title>
        <authorList>
            <person name="Wang H."/>
        </authorList>
    </citation>
    <scope>NUCLEOTIDE SEQUENCE</scope>
    <source>
        <strain evidence="2">S41</strain>
    </source>
</reference>
<dbReference type="PANTHER" id="PTHR40128:SF1">
    <property type="entry name" value="PHYTANOYL-COA HYDROXYLASE"/>
    <property type="match status" value="1"/>
</dbReference>
<dbReference type="Gene3D" id="2.60.120.620">
    <property type="entry name" value="q2cbj1_9rhob like domain"/>
    <property type="match status" value="1"/>
</dbReference>
<feature type="region of interest" description="Disordered" evidence="1">
    <location>
        <begin position="1"/>
        <end position="37"/>
    </location>
</feature>
<evidence type="ECO:0000313" key="2">
    <source>
        <dbReference type="EMBL" id="KAF9745272.1"/>
    </source>
</evidence>
<dbReference type="SUPFAM" id="SSF51197">
    <property type="entry name" value="Clavaminate synthase-like"/>
    <property type="match status" value="1"/>
</dbReference>
<gene>
    <name evidence="2" type="ORF">IM811_004894</name>
</gene>
<dbReference type="InterPro" id="IPR008775">
    <property type="entry name" value="Phytyl_CoA_dOase-like"/>
</dbReference>
<dbReference type="AlphaFoldDB" id="A0A8H7N1U8"/>
<dbReference type="EMBL" id="JADCTT010000013">
    <property type="protein sequence ID" value="KAF9745272.1"/>
    <property type="molecule type" value="Genomic_DNA"/>
</dbReference>
<dbReference type="Proteomes" id="UP000616885">
    <property type="component" value="Unassembled WGS sequence"/>
</dbReference>
<organism evidence="2 3">
    <name type="scientific">Bionectria ochroleuca</name>
    <name type="common">Gliocladium roseum</name>
    <dbReference type="NCBI Taxonomy" id="29856"/>
    <lineage>
        <taxon>Eukaryota</taxon>
        <taxon>Fungi</taxon>
        <taxon>Dikarya</taxon>
        <taxon>Ascomycota</taxon>
        <taxon>Pezizomycotina</taxon>
        <taxon>Sordariomycetes</taxon>
        <taxon>Hypocreomycetidae</taxon>
        <taxon>Hypocreales</taxon>
        <taxon>Bionectriaceae</taxon>
        <taxon>Clonostachys</taxon>
    </lineage>
</organism>
<sequence>MAATTLNPNGPIDLDAGFHQRPSEDACSQPDQRKPPVLFGNDKKIEDTRYLTPCYLDMPIEELRRRYWQDGVLWVKGLLDPVMINEFRAKYLSMVNEGTGMLKPGTDPVEGIFSGEDWRNYLLPGAVRVAAGLPDEGPFVENAIRSHHCQEYLDSRTKLGAGSSPLCAVPGGETTPVHYDQIFLRAGPPTSITAWVPIGDVEVEGGGLIYLDRAHEIGVNYEQDFSKRNADLSDEERISAFNRNMEKGGWLDKNASRFGEQWSRGWLVGEYEAGDVVFHTPYTIHAGAKTNLQADALEYQQTFVLSTSQSLTMSDGPSWLIRNMIQTLLGSQPEGNSC</sequence>
<name>A0A8H7N1U8_BIOOC</name>
<comment type="caution">
    <text evidence="2">The sequence shown here is derived from an EMBL/GenBank/DDBJ whole genome shotgun (WGS) entry which is preliminary data.</text>
</comment>
<evidence type="ECO:0000313" key="3">
    <source>
        <dbReference type="Proteomes" id="UP000616885"/>
    </source>
</evidence>
<dbReference type="PANTHER" id="PTHR40128">
    <property type="entry name" value="EXPRESSED PROTEIN"/>
    <property type="match status" value="1"/>
</dbReference>